<dbReference type="InterPro" id="IPR006660">
    <property type="entry name" value="Arsenate_reductase-like"/>
</dbReference>
<dbReference type="EMBL" id="UINC01131528">
    <property type="protein sequence ID" value="SVD13284.1"/>
    <property type="molecule type" value="Genomic_DNA"/>
</dbReference>
<dbReference type="SUPFAM" id="SSF52833">
    <property type="entry name" value="Thioredoxin-like"/>
    <property type="match status" value="1"/>
</dbReference>
<gene>
    <name evidence="1" type="ORF">METZ01_LOCUS366138</name>
</gene>
<dbReference type="PROSITE" id="PS51353">
    <property type="entry name" value="ARSC"/>
    <property type="match status" value="1"/>
</dbReference>
<dbReference type="PANTHER" id="PTHR30041:SF8">
    <property type="entry name" value="PROTEIN YFFB"/>
    <property type="match status" value="1"/>
</dbReference>
<dbReference type="Gene3D" id="3.40.30.10">
    <property type="entry name" value="Glutaredoxin"/>
    <property type="match status" value="1"/>
</dbReference>
<dbReference type="PANTHER" id="PTHR30041">
    <property type="entry name" value="ARSENATE REDUCTASE"/>
    <property type="match status" value="1"/>
</dbReference>
<dbReference type="InterPro" id="IPR036249">
    <property type="entry name" value="Thioredoxin-like_sf"/>
</dbReference>
<dbReference type="Pfam" id="PF03960">
    <property type="entry name" value="ArsC"/>
    <property type="match status" value="1"/>
</dbReference>
<sequence length="77" mass="8964">MIVVFGLSNCDSCRKALTWLRNQQIEYHFVDYSKNGLEESTLSDWIKVVGWENILNRRSSTWRHLSSEKKGDLTADS</sequence>
<feature type="non-terminal residue" evidence="1">
    <location>
        <position position="77"/>
    </location>
</feature>
<accession>A0A382STP4</accession>
<reference evidence="1" key="1">
    <citation type="submission" date="2018-05" db="EMBL/GenBank/DDBJ databases">
        <authorList>
            <person name="Lanie J.A."/>
            <person name="Ng W.-L."/>
            <person name="Kazmierczak K.M."/>
            <person name="Andrzejewski T.M."/>
            <person name="Davidsen T.M."/>
            <person name="Wayne K.J."/>
            <person name="Tettelin H."/>
            <person name="Glass J.I."/>
            <person name="Rusch D."/>
            <person name="Podicherti R."/>
            <person name="Tsui H.-C.T."/>
            <person name="Winkler M.E."/>
        </authorList>
    </citation>
    <scope>NUCLEOTIDE SEQUENCE</scope>
</reference>
<name>A0A382STP4_9ZZZZ</name>
<protein>
    <submittedName>
        <fullName evidence="1">Uncharacterized protein</fullName>
    </submittedName>
</protein>
<dbReference type="AlphaFoldDB" id="A0A382STP4"/>
<proteinExistence type="predicted"/>
<organism evidence="1">
    <name type="scientific">marine metagenome</name>
    <dbReference type="NCBI Taxonomy" id="408172"/>
    <lineage>
        <taxon>unclassified sequences</taxon>
        <taxon>metagenomes</taxon>
        <taxon>ecological metagenomes</taxon>
    </lineage>
</organism>
<evidence type="ECO:0000313" key="1">
    <source>
        <dbReference type="EMBL" id="SVD13284.1"/>
    </source>
</evidence>